<protein>
    <submittedName>
        <fullName evidence="1">Uncharacterized protein</fullName>
    </submittedName>
</protein>
<dbReference type="Proteomes" id="UP001333110">
    <property type="component" value="Unassembled WGS sequence"/>
</dbReference>
<proteinExistence type="predicted"/>
<accession>A0AAN7SJ22</accession>
<comment type="caution">
    <text evidence="1">The sequence shown here is derived from an EMBL/GenBank/DDBJ whole genome shotgun (WGS) entry which is preliminary data.</text>
</comment>
<keyword evidence="2" id="KW-1185">Reference proteome</keyword>
<name>A0AAN7SJ22_MYCAM</name>
<evidence type="ECO:0000313" key="1">
    <source>
        <dbReference type="EMBL" id="KAK4832126.1"/>
    </source>
</evidence>
<evidence type="ECO:0000313" key="2">
    <source>
        <dbReference type="Proteomes" id="UP001333110"/>
    </source>
</evidence>
<dbReference type="AlphaFoldDB" id="A0AAN7SJ22"/>
<reference evidence="1 2" key="1">
    <citation type="journal article" date="2023" name="J. Hered.">
        <title>Chromosome-level genome of the wood stork (Mycteria americana) provides insight into avian chromosome evolution.</title>
        <authorList>
            <person name="Flamio R. Jr."/>
            <person name="Ramstad K.M."/>
        </authorList>
    </citation>
    <scope>NUCLEOTIDE SEQUENCE [LARGE SCALE GENOMIC DNA]</scope>
    <source>
        <strain evidence="1">JAX WOST 10</strain>
    </source>
</reference>
<sequence>MQEVPSEHQETLYCEEQHCAVHVDGESRLAAPCSACREGQRLVIPSEPEKLGQYIELSHIF</sequence>
<gene>
    <name evidence="1" type="ORF">QYF61_020803</name>
</gene>
<organism evidence="1 2">
    <name type="scientific">Mycteria americana</name>
    <name type="common">Wood stork</name>
    <dbReference type="NCBI Taxonomy" id="33587"/>
    <lineage>
        <taxon>Eukaryota</taxon>
        <taxon>Metazoa</taxon>
        <taxon>Chordata</taxon>
        <taxon>Craniata</taxon>
        <taxon>Vertebrata</taxon>
        <taxon>Euteleostomi</taxon>
        <taxon>Archelosauria</taxon>
        <taxon>Archosauria</taxon>
        <taxon>Dinosauria</taxon>
        <taxon>Saurischia</taxon>
        <taxon>Theropoda</taxon>
        <taxon>Coelurosauria</taxon>
        <taxon>Aves</taxon>
        <taxon>Neognathae</taxon>
        <taxon>Neoaves</taxon>
        <taxon>Aequornithes</taxon>
        <taxon>Ciconiiformes</taxon>
        <taxon>Ciconiidae</taxon>
        <taxon>Mycteria</taxon>
    </lineage>
</organism>
<dbReference type="EMBL" id="JAUNZN010000001">
    <property type="protein sequence ID" value="KAK4832126.1"/>
    <property type="molecule type" value="Genomic_DNA"/>
</dbReference>